<evidence type="ECO:0000313" key="1">
    <source>
        <dbReference type="EMBL" id="KKM70980.1"/>
    </source>
</evidence>
<comment type="caution">
    <text evidence="1">The sequence shown here is derived from an EMBL/GenBank/DDBJ whole genome shotgun (WGS) entry which is preliminary data.</text>
</comment>
<proteinExistence type="predicted"/>
<dbReference type="AlphaFoldDB" id="A0A0F9M2W6"/>
<protein>
    <submittedName>
        <fullName evidence="1">Uncharacterized protein</fullName>
    </submittedName>
</protein>
<sequence>MTRNVMLLIVAATIALLVFAGVSKFFDARKIQDLQDRETAQQIAAQVSDERNAVLAAQLTADSVARDSLELVNATLRLNLQRAQTQRVRIVQVRDSARATIDPDTLSPGYRNLLLIEREMAEGETVRADLAETLLKSSDAQNATLLERQRALRILLLDVTAQRDSALVLVGDAIDAASPSFFRDLFKDIPRKLACAGGGAMRGCARSTRPRTTTAHSSRPCAATARSKSPRCSTTGAWTRTSGACTRCRWRAGWGACKSSRCCWRTRASTWRAATQPRACRKRRATGARGSC</sequence>
<dbReference type="EMBL" id="LAZR01009718">
    <property type="protein sequence ID" value="KKM70980.1"/>
    <property type="molecule type" value="Genomic_DNA"/>
</dbReference>
<gene>
    <name evidence="1" type="ORF">LCGC14_1435260</name>
</gene>
<name>A0A0F9M2W6_9ZZZZ</name>
<organism evidence="1">
    <name type="scientific">marine sediment metagenome</name>
    <dbReference type="NCBI Taxonomy" id="412755"/>
    <lineage>
        <taxon>unclassified sequences</taxon>
        <taxon>metagenomes</taxon>
        <taxon>ecological metagenomes</taxon>
    </lineage>
</organism>
<reference evidence="1" key="1">
    <citation type="journal article" date="2015" name="Nature">
        <title>Complex archaea that bridge the gap between prokaryotes and eukaryotes.</title>
        <authorList>
            <person name="Spang A."/>
            <person name="Saw J.H."/>
            <person name="Jorgensen S.L."/>
            <person name="Zaremba-Niedzwiedzka K."/>
            <person name="Martijn J."/>
            <person name="Lind A.E."/>
            <person name="van Eijk R."/>
            <person name="Schleper C."/>
            <person name="Guy L."/>
            <person name="Ettema T.J."/>
        </authorList>
    </citation>
    <scope>NUCLEOTIDE SEQUENCE</scope>
</reference>
<accession>A0A0F9M2W6</accession>